<evidence type="ECO:0000256" key="1">
    <source>
        <dbReference type="SAM" id="MobiDB-lite"/>
    </source>
</evidence>
<gene>
    <name evidence="2" type="ORF">ARMGADRAFT_1063346</name>
</gene>
<name>A0A2H3DVX1_ARMGA</name>
<evidence type="ECO:0008006" key="4">
    <source>
        <dbReference type="Google" id="ProtNLM"/>
    </source>
</evidence>
<reference evidence="3" key="1">
    <citation type="journal article" date="2017" name="Nat. Ecol. Evol.">
        <title>Genome expansion and lineage-specific genetic innovations in the forest pathogenic fungi Armillaria.</title>
        <authorList>
            <person name="Sipos G."/>
            <person name="Prasanna A.N."/>
            <person name="Walter M.C."/>
            <person name="O'Connor E."/>
            <person name="Balint B."/>
            <person name="Krizsan K."/>
            <person name="Kiss B."/>
            <person name="Hess J."/>
            <person name="Varga T."/>
            <person name="Slot J."/>
            <person name="Riley R."/>
            <person name="Boka B."/>
            <person name="Rigling D."/>
            <person name="Barry K."/>
            <person name="Lee J."/>
            <person name="Mihaltcheva S."/>
            <person name="LaButti K."/>
            <person name="Lipzen A."/>
            <person name="Waldron R."/>
            <person name="Moloney N.M."/>
            <person name="Sperisen C."/>
            <person name="Kredics L."/>
            <person name="Vagvoelgyi C."/>
            <person name="Patrignani A."/>
            <person name="Fitzpatrick D."/>
            <person name="Nagy I."/>
            <person name="Doyle S."/>
            <person name="Anderson J.B."/>
            <person name="Grigoriev I.V."/>
            <person name="Gueldener U."/>
            <person name="Muensterkoetter M."/>
            <person name="Nagy L.G."/>
        </authorList>
    </citation>
    <scope>NUCLEOTIDE SEQUENCE [LARGE SCALE GENOMIC DNA]</scope>
    <source>
        <strain evidence="3">Ar21-2</strain>
    </source>
</reference>
<evidence type="ECO:0000313" key="2">
    <source>
        <dbReference type="EMBL" id="PBK93257.1"/>
    </source>
</evidence>
<sequence length="336" mass="38146">MADLLAPRPPLEERADPYEHVFIIHPVRDCPFLQLGRRQKVTEGGQEHLGIPHWFVLDACLAIAGKGFLSSTPFRSGRVTTDVNGYLTGEEYRFFLDDGDDYAICTDFMEWTPPLRKDVPERWLAIDRHKKGTPNPIEEDLFSDISVCIIADDRICAVSGLNEELRATHLVPQVYASWYHMHQIYGQYTYPGPIKAPKARPIDDIRQIITLESGLLESMDHPSFVIAPFSDEYVAFFFASRRVGMVKHYHLRTVRLPQRIEGYALFTRFAWAMISIAQALPPTALPDKRKGRHESDGLSDTSLHLPSGQRRRTHATGDAGTESYDDLSNDEDFVMG</sequence>
<evidence type="ECO:0000313" key="3">
    <source>
        <dbReference type="Proteomes" id="UP000217790"/>
    </source>
</evidence>
<dbReference type="OMA" id="TRFAWAM"/>
<feature type="compositionally biased region" description="Acidic residues" evidence="1">
    <location>
        <begin position="323"/>
        <end position="336"/>
    </location>
</feature>
<dbReference type="OrthoDB" id="3064585at2759"/>
<accession>A0A2H3DVX1</accession>
<dbReference type="Proteomes" id="UP000217790">
    <property type="component" value="Unassembled WGS sequence"/>
</dbReference>
<proteinExistence type="predicted"/>
<feature type="region of interest" description="Disordered" evidence="1">
    <location>
        <begin position="284"/>
        <end position="336"/>
    </location>
</feature>
<keyword evidence="3" id="KW-1185">Reference proteome</keyword>
<dbReference type="EMBL" id="KZ293657">
    <property type="protein sequence ID" value="PBK93257.1"/>
    <property type="molecule type" value="Genomic_DNA"/>
</dbReference>
<protein>
    <recommendedName>
        <fullName evidence="4">HNH nuclease domain-containing protein</fullName>
    </recommendedName>
</protein>
<organism evidence="2 3">
    <name type="scientific">Armillaria gallica</name>
    <name type="common">Bulbous honey fungus</name>
    <name type="synonym">Armillaria bulbosa</name>
    <dbReference type="NCBI Taxonomy" id="47427"/>
    <lineage>
        <taxon>Eukaryota</taxon>
        <taxon>Fungi</taxon>
        <taxon>Dikarya</taxon>
        <taxon>Basidiomycota</taxon>
        <taxon>Agaricomycotina</taxon>
        <taxon>Agaricomycetes</taxon>
        <taxon>Agaricomycetidae</taxon>
        <taxon>Agaricales</taxon>
        <taxon>Marasmiineae</taxon>
        <taxon>Physalacriaceae</taxon>
        <taxon>Armillaria</taxon>
    </lineage>
</organism>
<dbReference type="AlphaFoldDB" id="A0A2H3DVX1"/>
<dbReference type="InParanoid" id="A0A2H3DVX1"/>